<dbReference type="Gene3D" id="1.10.3720.10">
    <property type="entry name" value="MetI-like"/>
    <property type="match status" value="2"/>
</dbReference>
<dbReference type="InterPro" id="IPR035906">
    <property type="entry name" value="MetI-like_sf"/>
</dbReference>
<reference evidence="7 8" key="1">
    <citation type="submission" date="2012-06" db="EMBL/GenBank/DDBJ databases">
        <title>Complete sequence of Sulfurospirillum barnesii SES-3.</title>
        <authorList>
            <consortium name="US DOE Joint Genome Institute"/>
            <person name="Lucas S."/>
            <person name="Han J."/>
            <person name="Lapidus A."/>
            <person name="Cheng J.-F."/>
            <person name="Goodwin L."/>
            <person name="Pitluck S."/>
            <person name="Peters L."/>
            <person name="Ovchinnikova G."/>
            <person name="Lu M."/>
            <person name="Detter J.C."/>
            <person name="Han C."/>
            <person name="Tapia R."/>
            <person name="Land M."/>
            <person name="Hauser L."/>
            <person name="Kyrpides N."/>
            <person name="Ivanova N."/>
            <person name="Pagani I."/>
            <person name="Stolz J."/>
            <person name="Arkin A."/>
            <person name="Dehal P."/>
            <person name="Oremland R."/>
            <person name="Saltikov C."/>
            <person name="Basu P."/>
            <person name="Hollibaugh J."/>
            <person name="Newman D."/>
            <person name="Stolyar S."/>
            <person name="Hazen T."/>
            <person name="Woyke T."/>
        </authorList>
    </citation>
    <scope>NUCLEOTIDE SEQUENCE [LARGE SCALE GENOMIC DNA]</scope>
    <source>
        <strain evidence="8">ATCC 700032 / DSM 10660 / SES-3</strain>
    </source>
</reference>
<dbReference type="InterPro" id="IPR017664">
    <property type="entry name" value="AminoethylPonate_ABC_perm-1"/>
</dbReference>
<feature type="transmembrane region" description="Helical" evidence="5">
    <location>
        <begin position="242"/>
        <end position="266"/>
    </location>
</feature>
<evidence type="ECO:0000256" key="5">
    <source>
        <dbReference type="RuleBase" id="RU363032"/>
    </source>
</evidence>
<dbReference type="PROSITE" id="PS50928">
    <property type="entry name" value="ABC_TM1"/>
    <property type="match status" value="2"/>
</dbReference>
<feature type="domain" description="ABC transmembrane type-1" evidence="6">
    <location>
        <begin position="66"/>
        <end position="263"/>
    </location>
</feature>
<dbReference type="eggNOG" id="COG1178">
    <property type="taxonomic scope" value="Bacteria"/>
</dbReference>
<sequence>MHSLWHDSNKIILTALSLFLVLSLGIIIFLPLVEILQQSFYDRVGSFVFLDNFVHYMQEPKSLRLLQNSLFIACVSTLIVLPVAFIFAYALMRSSMPLKPLFRYLALIPLLAPSLLPAISFVYLFGNQGFLKSWMGDSSIYGVWGIVMGECFYVFPHVLMILLSALSLCDARLYEAAQSMGANSMKKFMSITLPSAKYGLISAALVSFTLVITDFGVPKVIGGDYAVLATEIYKQVIGQQNFSLGATIGVLLLIPSVITFGVDALMQKKQTSILSAKFVVYKPKKALFFDTTMFLFSLGVIGLLVIILSVSVCASFIKFWPYDLSFVLKHYDFNAMDGGGWDSYFNSLRLAFWSALFGTMLVFMSAYVVEKSKVYALVRILLKFLALLPMAVPGLVLGLGYIFFFNNSLNPLHGIYQSMTILVVCTIAHFFTTSYITAVTTLKQIDTEFDDVSESMGVAFYRTFFRVTVPIAIPSILEIARYFFVNAMTTVSAVVFLYSPQTTLASVAVLNMDDAGDISSATAMASLIVATSIGVTLCFNGISYFCVKSSQKWRRG</sequence>
<evidence type="ECO:0000256" key="1">
    <source>
        <dbReference type="ARBA" id="ARBA00004651"/>
    </source>
</evidence>
<keyword evidence="4 5" id="KW-0472">Membrane</keyword>
<dbReference type="CDD" id="cd06261">
    <property type="entry name" value="TM_PBP2"/>
    <property type="match status" value="2"/>
</dbReference>
<accession>I3XZ79</accession>
<name>I3XZ79_SULBS</name>
<dbReference type="Proteomes" id="UP000006176">
    <property type="component" value="Chromosome"/>
</dbReference>
<keyword evidence="5" id="KW-0813">Transport</keyword>
<feature type="transmembrane region" description="Helical" evidence="5">
    <location>
        <begin position="146"/>
        <end position="168"/>
    </location>
</feature>
<evidence type="ECO:0000313" key="7">
    <source>
        <dbReference type="EMBL" id="AFL69253.1"/>
    </source>
</evidence>
<dbReference type="KEGG" id="sba:Sulba_1974"/>
<evidence type="ECO:0000256" key="3">
    <source>
        <dbReference type="ARBA" id="ARBA00022989"/>
    </source>
</evidence>
<dbReference type="STRING" id="760154.Sulba_1974"/>
<feature type="transmembrane region" description="Helical" evidence="5">
    <location>
        <begin position="104"/>
        <end position="126"/>
    </location>
</feature>
<feature type="domain" description="ABC transmembrane type-1" evidence="6">
    <location>
        <begin position="344"/>
        <end position="539"/>
    </location>
</feature>
<evidence type="ECO:0000259" key="6">
    <source>
        <dbReference type="PROSITE" id="PS50928"/>
    </source>
</evidence>
<feature type="transmembrane region" description="Helical" evidence="5">
    <location>
        <begin position="70"/>
        <end position="92"/>
    </location>
</feature>
<dbReference type="AlphaFoldDB" id="I3XZ79"/>
<evidence type="ECO:0000256" key="4">
    <source>
        <dbReference type="ARBA" id="ARBA00023136"/>
    </source>
</evidence>
<feature type="transmembrane region" description="Helical" evidence="5">
    <location>
        <begin position="12"/>
        <end position="33"/>
    </location>
</feature>
<feature type="transmembrane region" description="Helical" evidence="5">
    <location>
        <begin position="350"/>
        <end position="369"/>
    </location>
</feature>
<dbReference type="PATRIC" id="fig|760154.4.peg.1971"/>
<keyword evidence="3 5" id="KW-1133">Transmembrane helix</keyword>
<feature type="transmembrane region" description="Helical" evidence="5">
    <location>
        <begin position="415"/>
        <end position="436"/>
    </location>
</feature>
<dbReference type="GO" id="GO:0055085">
    <property type="term" value="P:transmembrane transport"/>
    <property type="evidence" value="ECO:0007669"/>
    <property type="project" value="InterPro"/>
</dbReference>
<dbReference type="RefSeq" id="WP_014770128.1">
    <property type="nucleotide sequence ID" value="NC_018002.1"/>
</dbReference>
<dbReference type="SUPFAM" id="SSF161098">
    <property type="entry name" value="MetI-like"/>
    <property type="match status" value="2"/>
</dbReference>
<feature type="transmembrane region" description="Helical" evidence="5">
    <location>
        <begin position="381"/>
        <end position="403"/>
    </location>
</feature>
<comment type="subcellular location">
    <subcellularLocation>
        <location evidence="1 5">Cell membrane</location>
        <topology evidence="1 5">Multi-pass membrane protein</topology>
    </subcellularLocation>
</comment>
<proteinExistence type="inferred from homology"/>
<dbReference type="Pfam" id="PF00528">
    <property type="entry name" value="BPD_transp_1"/>
    <property type="match status" value="2"/>
</dbReference>
<organism evidence="7 8">
    <name type="scientific">Sulfurospirillum barnesii (strain ATCC 700032 / DSM 10660 / SES-3)</name>
    <dbReference type="NCBI Taxonomy" id="760154"/>
    <lineage>
        <taxon>Bacteria</taxon>
        <taxon>Pseudomonadati</taxon>
        <taxon>Campylobacterota</taxon>
        <taxon>Epsilonproteobacteria</taxon>
        <taxon>Campylobacterales</taxon>
        <taxon>Sulfurospirillaceae</taxon>
        <taxon>Sulfurospirillum</taxon>
    </lineage>
</organism>
<dbReference type="HOGENOM" id="CLU_021838_1_2_7"/>
<dbReference type="InterPro" id="IPR000515">
    <property type="entry name" value="MetI-like"/>
</dbReference>
<dbReference type="PANTHER" id="PTHR43496">
    <property type="entry name" value="PROTEIN LPLB"/>
    <property type="match status" value="1"/>
</dbReference>
<feature type="transmembrane region" description="Helical" evidence="5">
    <location>
        <begin position="188"/>
        <end position="212"/>
    </location>
</feature>
<feature type="transmembrane region" description="Helical" evidence="5">
    <location>
        <begin position="518"/>
        <end position="547"/>
    </location>
</feature>
<dbReference type="NCBIfam" id="TIGR03262">
    <property type="entry name" value="PhnU2"/>
    <property type="match status" value="1"/>
</dbReference>
<keyword evidence="8" id="KW-1185">Reference proteome</keyword>
<evidence type="ECO:0000313" key="8">
    <source>
        <dbReference type="Proteomes" id="UP000006176"/>
    </source>
</evidence>
<gene>
    <name evidence="7" type="ordered locus">Sulba_1974</name>
</gene>
<keyword evidence="2 5" id="KW-0812">Transmembrane</keyword>
<dbReference type="PANTHER" id="PTHR43496:SF1">
    <property type="entry name" value="POLYGALACTURONAN_RHAMNOGALACTURONAN TRANSPORT SYSTEM PERMEASE PROTEIN YTEP"/>
    <property type="match status" value="1"/>
</dbReference>
<feature type="transmembrane region" description="Helical" evidence="5">
    <location>
        <begin position="479"/>
        <end position="498"/>
    </location>
</feature>
<comment type="similarity">
    <text evidence="5">Belongs to the binding-protein-dependent transport system permease family.</text>
</comment>
<evidence type="ECO:0000256" key="2">
    <source>
        <dbReference type="ARBA" id="ARBA00022692"/>
    </source>
</evidence>
<feature type="transmembrane region" description="Helical" evidence="5">
    <location>
        <begin position="287"/>
        <end position="317"/>
    </location>
</feature>
<dbReference type="GO" id="GO:0005886">
    <property type="term" value="C:plasma membrane"/>
    <property type="evidence" value="ECO:0007669"/>
    <property type="project" value="UniProtKB-SubCell"/>
</dbReference>
<dbReference type="EMBL" id="CP003333">
    <property type="protein sequence ID" value="AFL69253.1"/>
    <property type="molecule type" value="Genomic_DNA"/>
</dbReference>
<protein>
    <submittedName>
        <fullName evidence="7">Putative 2-aminoethylphosphonate ABC transporter, permease protein</fullName>
    </submittedName>
</protein>